<organism evidence="8 9">
    <name type="scientific">Clavelina lepadiformis</name>
    <name type="common">Light-bulb sea squirt</name>
    <name type="synonym">Ascidia lepadiformis</name>
    <dbReference type="NCBI Taxonomy" id="159417"/>
    <lineage>
        <taxon>Eukaryota</taxon>
        <taxon>Metazoa</taxon>
        <taxon>Chordata</taxon>
        <taxon>Tunicata</taxon>
        <taxon>Ascidiacea</taxon>
        <taxon>Aplousobranchia</taxon>
        <taxon>Clavelinidae</taxon>
        <taxon>Clavelina</taxon>
    </lineage>
</organism>
<dbReference type="SUPFAM" id="SSF49562">
    <property type="entry name" value="C2 domain (Calcium/lipid-binding domain, CaLB)"/>
    <property type="match status" value="1"/>
</dbReference>
<keyword evidence="9" id="KW-1185">Reference proteome</keyword>
<dbReference type="SMART" id="SM00546">
    <property type="entry name" value="CUE"/>
    <property type="match status" value="1"/>
</dbReference>
<evidence type="ECO:0000256" key="3">
    <source>
        <dbReference type="ARBA" id="ARBA00022859"/>
    </source>
</evidence>
<dbReference type="Gene3D" id="1.10.8.10">
    <property type="entry name" value="DNA helicase RuvA subunit, C-terminal domain"/>
    <property type="match status" value="1"/>
</dbReference>
<evidence type="ECO:0000256" key="5">
    <source>
        <dbReference type="ARBA" id="ARBA00023198"/>
    </source>
</evidence>
<dbReference type="InterPro" id="IPR009060">
    <property type="entry name" value="UBA-like_sf"/>
</dbReference>
<keyword evidence="3" id="KW-0391">Immunity</keyword>
<feature type="domain" description="CUE" evidence="7">
    <location>
        <begin position="243"/>
        <end position="285"/>
    </location>
</feature>
<sequence>MEGTMQTNLRTTKYGKLLLGELPKEFLRVTSNNTAQDQVTRDSQLAQQMAAQEVQQQRLMQQQTTLSSERLFISILEAKLNKNYGMVRMDPYCRVRANHGIYETDTAYNGAKNPRWSKTIAVPWTEPVDVLYVEVFDEKSLSTDSRIAWVDVPLPENVRNGEQMDEWLPLSGKLGEEAEGTIHIVMSKKKVQQRAHGMPYMFPQTGFPVPQALPVNGNPYYPGTSAYYAQPNSQQSEIAAATFTDADIKQIKELFPDMDDEAIKTVLEASRGNKDSAINSLLSMQ</sequence>
<dbReference type="PANTHER" id="PTHR16461:SF5">
    <property type="entry name" value="TOLL-INTERACTING PROTEIN"/>
    <property type="match status" value="1"/>
</dbReference>
<dbReference type="Gene3D" id="2.60.40.150">
    <property type="entry name" value="C2 domain"/>
    <property type="match status" value="1"/>
</dbReference>
<dbReference type="InterPro" id="IPR035892">
    <property type="entry name" value="C2_domain_sf"/>
</dbReference>
<dbReference type="PROSITE" id="PS51140">
    <property type="entry name" value="CUE"/>
    <property type="match status" value="1"/>
</dbReference>
<reference evidence="8 9" key="1">
    <citation type="submission" date="2024-02" db="EMBL/GenBank/DDBJ databases">
        <authorList>
            <person name="Daric V."/>
            <person name="Darras S."/>
        </authorList>
    </citation>
    <scope>NUCLEOTIDE SEQUENCE [LARGE SCALE GENOMIC DNA]</scope>
</reference>
<proteinExistence type="inferred from homology"/>
<evidence type="ECO:0000256" key="1">
    <source>
        <dbReference type="ARBA" id="ARBA00009278"/>
    </source>
</evidence>
<dbReference type="Pfam" id="PF02845">
    <property type="entry name" value="CUE"/>
    <property type="match status" value="1"/>
</dbReference>
<evidence type="ECO:0000313" key="8">
    <source>
        <dbReference type="EMBL" id="CAK8685533.1"/>
    </source>
</evidence>
<dbReference type="PROSITE" id="PS50004">
    <property type="entry name" value="C2"/>
    <property type="match status" value="1"/>
</dbReference>
<accession>A0ABP0G3T4</accession>
<comment type="caution">
    <text evidence="8">The sequence shown here is derived from an EMBL/GenBank/DDBJ whole genome shotgun (WGS) entry which is preliminary data.</text>
</comment>
<dbReference type="Proteomes" id="UP001642483">
    <property type="component" value="Unassembled WGS sequence"/>
</dbReference>
<keyword evidence="4" id="KW-0072">Autophagy</keyword>
<evidence type="ECO:0008006" key="10">
    <source>
        <dbReference type="Google" id="ProtNLM"/>
    </source>
</evidence>
<dbReference type="EMBL" id="CAWYQH010000100">
    <property type="protein sequence ID" value="CAK8685533.1"/>
    <property type="molecule type" value="Genomic_DNA"/>
</dbReference>
<evidence type="ECO:0000259" key="7">
    <source>
        <dbReference type="PROSITE" id="PS51140"/>
    </source>
</evidence>
<dbReference type="InterPro" id="IPR000008">
    <property type="entry name" value="C2_dom"/>
</dbReference>
<evidence type="ECO:0000256" key="4">
    <source>
        <dbReference type="ARBA" id="ARBA00023006"/>
    </source>
</evidence>
<dbReference type="InterPro" id="IPR003892">
    <property type="entry name" value="CUE"/>
</dbReference>
<gene>
    <name evidence="8" type="ORF">CVLEPA_LOCUS16655</name>
</gene>
<comment type="similarity">
    <text evidence="1">Belongs to the tollip family.</text>
</comment>
<feature type="domain" description="C2" evidence="6">
    <location>
        <begin position="50"/>
        <end position="168"/>
    </location>
</feature>
<name>A0ABP0G3T4_CLALP</name>
<keyword evidence="5" id="KW-0395">Inflammatory response</keyword>
<keyword evidence="2" id="KW-0399">Innate immunity</keyword>
<dbReference type="PANTHER" id="PTHR16461">
    <property type="entry name" value="TOLL-INTERACTING PROTEIN"/>
    <property type="match status" value="1"/>
</dbReference>
<protein>
    <recommendedName>
        <fullName evidence="10">Toll-interacting protein</fullName>
    </recommendedName>
</protein>
<dbReference type="SMART" id="SM00239">
    <property type="entry name" value="C2"/>
    <property type="match status" value="1"/>
</dbReference>
<evidence type="ECO:0000259" key="6">
    <source>
        <dbReference type="PROSITE" id="PS50004"/>
    </source>
</evidence>
<dbReference type="SUPFAM" id="SSF46934">
    <property type="entry name" value="UBA-like"/>
    <property type="match status" value="1"/>
</dbReference>
<dbReference type="Pfam" id="PF00168">
    <property type="entry name" value="C2"/>
    <property type="match status" value="1"/>
</dbReference>
<evidence type="ECO:0000256" key="2">
    <source>
        <dbReference type="ARBA" id="ARBA00022588"/>
    </source>
</evidence>
<evidence type="ECO:0000313" key="9">
    <source>
        <dbReference type="Proteomes" id="UP001642483"/>
    </source>
</evidence>